<reference evidence="1 2" key="1">
    <citation type="journal article" date="2013" name="Curr. Biol.">
        <title>The Genome of the Foraminiferan Reticulomyxa filosa.</title>
        <authorList>
            <person name="Glockner G."/>
            <person name="Hulsmann N."/>
            <person name="Schleicher M."/>
            <person name="Noegel A.A."/>
            <person name="Eichinger L."/>
            <person name="Gallinger C."/>
            <person name="Pawlowski J."/>
            <person name="Sierra R."/>
            <person name="Euteneuer U."/>
            <person name="Pillet L."/>
            <person name="Moustafa A."/>
            <person name="Platzer M."/>
            <person name="Groth M."/>
            <person name="Szafranski K."/>
            <person name="Schliwa M."/>
        </authorList>
    </citation>
    <scope>NUCLEOTIDE SEQUENCE [LARGE SCALE GENOMIC DNA]</scope>
</reference>
<dbReference type="AlphaFoldDB" id="X6NLC3"/>
<evidence type="ECO:0000313" key="2">
    <source>
        <dbReference type="Proteomes" id="UP000023152"/>
    </source>
</evidence>
<organism evidence="1 2">
    <name type="scientific">Reticulomyxa filosa</name>
    <dbReference type="NCBI Taxonomy" id="46433"/>
    <lineage>
        <taxon>Eukaryota</taxon>
        <taxon>Sar</taxon>
        <taxon>Rhizaria</taxon>
        <taxon>Retaria</taxon>
        <taxon>Foraminifera</taxon>
        <taxon>Monothalamids</taxon>
        <taxon>Reticulomyxidae</taxon>
        <taxon>Reticulomyxa</taxon>
    </lineage>
</organism>
<proteinExistence type="predicted"/>
<dbReference type="EMBL" id="ASPP01007831">
    <property type="protein sequence ID" value="ETO26509.1"/>
    <property type="molecule type" value="Genomic_DNA"/>
</dbReference>
<gene>
    <name evidence="1" type="ORF">RFI_10629</name>
</gene>
<protein>
    <submittedName>
        <fullName evidence="1">Uncharacterized protein</fullName>
    </submittedName>
</protein>
<keyword evidence="2" id="KW-1185">Reference proteome</keyword>
<evidence type="ECO:0000313" key="1">
    <source>
        <dbReference type="EMBL" id="ETO26509.1"/>
    </source>
</evidence>
<dbReference type="Proteomes" id="UP000023152">
    <property type="component" value="Unassembled WGS sequence"/>
</dbReference>
<accession>X6NLC3</accession>
<comment type="caution">
    <text evidence="1">The sequence shown here is derived from an EMBL/GenBank/DDBJ whole genome shotgun (WGS) entry which is preliminary data.</text>
</comment>
<sequence>MEQLQDIFNTIEKEILSRTWNLCEGNFDEVIMILSFIIENNTNFQQQLYLINLLAQFNNKIDKTTILKTWKQCNQIYVDTNSKLMEISFYNYKTEENELKIMREICLYILWNILSYPTNIKYRQINTNSLYQLLKHKCEKSNVNLDQLFINMEYFLKVCKFQKRNDCNWYCNDDIQLSVLLGCYFTWINQQPIYKTRRHIPETIYMLSNGKWKEYLILFDYEYRRIILLNKKSIKFKKIKIKTLQVGNPKKLSLELNVHIQWYNDYSEIETNCIKYSNLILNHSWHFRTINFIEREFLSNCCSVNALYIYIFH</sequence>
<name>X6NLC3_RETFI</name>